<dbReference type="EMBL" id="VSRR010046590">
    <property type="protein sequence ID" value="MPC77729.1"/>
    <property type="molecule type" value="Genomic_DNA"/>
</dbReference>
<proteinExistence type="predicted"/>
<feature type="region of interest" description="Disordered" evidence="1">
    <location>
        <begin position="1"/>
        <end position="44"/>
    </location>
</feature>
<gene>
    <name evidence="2" type="ORF">E2C01_072193</name>
</gene>
<accession>A0A5B7I748</accession>
<reference evidence="2 3" key="1">
    <citation type="submission" date="2019-05" db="EMBL/GenBank/DDBJ databases">
        <title>Another draft genome of Portunus trituberculatus and its Hox gene families provides insights of decapod evolution.</title>
        <authorList>
            <person name="Jeong J.-H."/>
            <person name="Song I."/>
            <person name="Kim S."/>
            <person name="Choi T."/>
            <person name="Kim D."/>
            <person name="Ryu S."/>
            <person name="Kim W."/>
        </authorList>
    </citation>
    <scope>NUCLEOTIDE SEQUENCE [LARGE SCALE GENOMIC DNA]</scope>
    <source>
        <tissue evidence="2">Muscle</tissue>
    </source>
</reference>
<dbReference type="Proteomes" id="UP000324222">
    <property type="component" value="Unassembled WGS sequence"/>
</dbReference>
<keyword evidence="3" id="KW-1185">Reference proteome</keyword>
<evidence type="ECO:0000256" key="1">
    <source>
        <dbReference type="SAM" id="MobiDB-lite"/>
    </source>
</evidence>
<evidence type="ECO:0000313" key="2">
    <source>
        <dbReference type="EMBL" id="MPC77729.1"/>
    </source>
</evidence>
<evidence type="ECO:0000313" key="3">
    <source>
        <dbReference type="Proteomes" id="UP000324222"/>
    </source>
</evidence>
<dbReference type="AlphaFoldDB" id="A0A5B7I748"/>
<organism evidence="2 3">
    <name type="scientific">Portunus trituberculatus</name>
    <name type="common">Swimming crab</name>
    <name type="synonym">Neptunus trituberculatus</name>
    <dbReference type="NCBI Taxonomy" id="210409"/>
    <lineage>
        <taxon>Eukaryota</taxon>
        <taxon>Metazoa</taxon>
        <taxon>Ecdysozoa</taxon>
        <taxon>Arthropoda</taxon>
        <taxon>Crustacea</taxon>
        <taxon>Multicrustacea</taxon>
        <taxon>Malacostraca</taxon>
        <taxon>Eumalacostraca</taxon>
        <taxon>Eucarida</taxon>
        <taxon>Decapoda</taxon>
        <taxon>Pleocyemata</taxon>
        <taxon>Brachyura</taxon>
        <taxon>Eubrachyura</taxon>
        <taxon>Portunoidea</taxon>
        <taxon>Portunidae</taxon>
        <taxon>Portuninae</taxon>
        <taxon>Portunus</taxon>
    </lineage>
</organism>
<name>A0A5B7I748_PORTR</name>
<sequence length="124" mass="13754">MYNRGAAEQVERRWKSHHSDTRYSLAGQVEGEISNNKGGPELPPPRSLADEIVCVPGVPLLLVEVRLKLPAAVQPAEEALFMDSQSPVSATRFVQRHDRSRVPLLVQPKHEASLVALRCSNDSY</sequence>
<feature type="compositionally biased region" description="Basic and acidic residues" evidence="1">
    <location>
        <begin position="9"/>
        <end position="21"/>
    </location>
</feature>
<protein>
    <submittedName>
        <fullName evidence="2">Uncharacterized protein</fullName>
    </submittedName>
</protein>
<comment type="caution">
    <text evidence="2">The sequence shown here is derived from an EMBL/GenBank/DDBJ whole genome shotgun (WGS) entry which is preliminary data.</text>
</comment>